<dbReference type="RefSeq" id="WP_390303191.1">
    <property type="nucleotide sequence ID" value="NZ_JBHULI010000025.1"/>
</dbReference>
<keyword evidence="2" id="KW-1185">Reference proteome</keyword>
<dbReference type="Proteomes" id="UP001597460">
    <property type="component" value="Unassembled WGS sequence"/>
</dbReference>
<evidence type="ECO:0000313" key="1">
    <source>
        <dbReference type="EMBL" id="MFD2533245.1"/>
    </source>
</evidence>
<proteinExistence type="predicted"/>
<gene>
    <name evidence="1" type="ORF">ACFSVN_12395</name>
</gene>
<protein>
    <submittedName>
        <fullName evidence="1">Uncharacterized protein</fullName>
    </submittedName>
</protein>
<organism evidence="1 2">
    <name type="scientific">Gracilimonas halophila</name>
    <dbReference type="NCBI Taxonomy" id="1834464"/>
    <lineage>
        <taxon>Bacteria</taxon>
        <taxon>Pseudomonadati</taxon>
        <taxon>Balneolota</taxon>
        <taxon>Balneolia</taxon>
        <taxon>Balneolales</taxon>
        <taxon>Balneolaceae</taxon>
        <taxon>Gracilimonas</taxon>
    </lineage>
</organism>
<reference evidence="2" key="1">
    <citation type="journal article" date="2019" name="Int. J. Syst. Evol. Microbiol.">
        <title>The Global Catalogue of Microorganisms (GCM) 10K type strain sequencing project: providing services to taxonomists for standard genome sequencing and annotation.</title>
        <authorList>
            <consortium name="The Broad Institute Genomics Platform"/>
            <consortium name="The Broad Institute Genome Sequencing Center for Infectious Disease"/>
            <person name="Wu L."/>
            <person name="Ma J."/>
        </authorList>
    </citation>
    <scope>NUCLEOTIDE SEQUENCE [LARGE SCALE GENOMIC DNA]</scope>
    <source>
        <strain evidence="2">KCTC 52042</strain>
    </source>
</reference>
<sequence>MEGLLNDGAKSTIKETFAAFTGTIAGAIDTQRNDAVSKMLRDDYTALSIIATGYTMLHTAAIGAGNKNLADFTKESLTEIAGLITQTSEIIPLIVAEELDIEDVAEEAISNTQECWKPENMMAEA</sequence>
<dbReference type="InterPro" id="IPR012347">
    <property type="entry name" value="Ferritin-like"/>
</dbReference>
<comment type="caution">
    <text evidence="1">The sequence shown here is derived from an EMBL/GenBank/DDBJ whole genome shotgun (WGS) entry which is preliminary data.</text>
</comment>
<dbReference type="EMBL" id="JBHULI010000025">
    <property type="protein sequence ID" value="MFD2533245.1"/>
    <property type="molecule type" value="Genomic_DNA"/>
</dbReference>
<name>A0ABW5JN97_9BACT</name>
<evidence type="ECO:0000313" key="2">
    <source>
        <dbReference type="Proteomes" id="UP001597460"/>
    </source>
</evidence>
<dbReference type="Gene3D" id="1.20.1260.10">
    <property type="match status" value="1"/>
</dbReference>
<accession>A0ABW5JN97</accession>